<accession>A0ABV0UAJ4</accession>
<dbReference type="Proteomes" id="UP001482620">
    <property type="component" value="Unassembled WGS sequence"/>
</dbReference>
<sequence>MKRKMYLSFLQALGKEVSSEEEAKDIQEVSDSVFGASLCSRSERERVAGQRIVDLQVRVSRRVSPHPRVLKLQQKYQCH</sequence>
<evidence type="ECO:0000313" key="2">
    <source>
        <dbReference type="Proteomes" id="UP001482620"/>
    </source>
</evidence>
<proteinExistence type="predicted"/>
<dbReference type="EMBL" id="JAHRIQ010061907">
    <property type="protein sequence ID" value="MEQ2241769.1"/>
    <property type="molecule type" value="Genomic_DNA"/>
</dbReference>
<protein>
    <submittedName>
        <fullName evidence="1">Uncharacterized protein</fullName>
    </submittedName>
</protein>
<gene>
    <name evidence="1" type="ORF">ILYODFUR_028743</name>
</gene>
<evidence type="ECO:0000313" key="1">
    <source>
        <dbReference type="EMBL" id="MEQ2241769.1"/>
    </source>
</evidence>
<reference evidence="1 2" key="1">
    <citation type="submission" date="2021-06" db="EMBL/GenBank/DDBJ databases">
        <authorList>
            <person name="Palmer J.M."/>
        </authorList>
    </citation>
    <scope>NUCLEOTIDE SEQUENCE [LARGE SCALE GENOMIC DNA]</scope>
    <source>
        <strain evidence="2">if_2019</strain>
        <tissue evidence="1">Muscle</tissue>
    </source>
</reference>
<keyword evidence="2" id="KW-1185">Reference proteome</keyword>
<name>A0ABV0UAJ4_9TELE</name>
<comment type="caution">
    <text evidence="1">The sequence shown here is derived from an EMBL/GenBank/DDBJ whole genome shotgun (WGS) entry which is preliminary data.</text>
</comment>
<organism evidence="1 2">
    <name type="scientific">Ilyodon furcidens</name>
    <name type="common">goldbreast splitfin</name>
    <dbReference type="NCBI Taxonomy" id="33524"/>
    <lineage>
        <taxon>Eukaryota</taxon>
        <taxon>Metazoa</taxon>
        <taxon>Chordata</taxon>
        <taxon>Craniata</taxon>
        <taxon>Vertebrata</taxon>
        <taxon>Euteleostomi</taxon>
        <taxon>Actinopterygii</taxon>
        <taxon>Neopterygii</taxon>
        <taxon>Teleostei</taxon>
        <taxon>Neoteleostei</taxon>
        <taxon>Acanthomorphata</taxon>
        <taxon>Ovalentaria</taxon>
        <taxon>Atherinomorphae</taxon>
        <taxon>Cyprinodontiformes</taxon>
        <taxon>Goodeidae</taxon>
        <taxon>Ilyodon</taxon>
    </lineage>
</organism>